<dbReference type="Pfam" id="PF04956">
    <property type="entry name" value="TrbC"/>
    <property type="match status" value="1"/>
</dbReference>
<feature type="compositionally biased region" description="Pro residues" evidence="1">
    <location>
        <begin position="96"/>
        <end position="108"/>
    </location>
</feature>
<name>A0ABS5W5I7_9SPHN</name>
<feature type="transmembrane region" description="Helical" evidence="2">
    <location>
        <begin position="27"/>
        <end position="48"/>
    </location>
</feature>
<organism evidence="3 4">
    <name type="scientific">Croceibacterium selenioxidans</name>
    <dbReference type="NCBI Taxonomy" id="2838833"/>
    <lineage>
        <taxon>Bacteria</taxon>
        <taxon>Pseudomonadati</taxon>
        <taxon>Pseudomonadota</taxon>
        <taxon>Alphaproteobacteria</taxon>
        <taxon>Sphingomonadales</taxon>
        <taxon>Erythrobacteraceae</taxon>
        <taxon>Croceibacterium</taxon>
    </lineage>
</organism>
<evidence type="ECO:0000256" key="2">
    <source>
        <dbReference type="SAM" id="Phobius"/>
    </source>
</evidence>
<protein>
    <submittedName>
        <fullName evidence="3">TrbC/VirB2 family protein</fullName>
    </submittedName>
</protein>
<evidence type="ECO:0000313" key="4">
    <source>
        <dbReference type="Proteomes" id="UP000811255"/>
    </source>
</evidence>
<keyword evidence="4" id="KW-1185">Reference proteome</keyword>
<dbReference type="RefSeq" id="WP_214536133.1">
    <property type="nucleotide sequence ID" value="NZ_JAHFVK010000002.1"/>
</dbReference>
<feature type="transmembrane region" description="Helical" evidence="2">
    <location>
        <begin position="60"/>
        <end position="80"/>
    </location>
</feature>
<feature type="region of interest" description="Disordered" evidence="1">
    <location>
        <begin position="88"/>
        <end position="120"/>
    </location>
</feature>
<accession>A0ABS5W5I7</accession>
<comment type="caution">
    <text evidence="3">The sequence shown here is derived from an EMBL/GenBank/DDBJ whole genome shotgun (WGS) entry which is preliminary data.</text>
</comment>
<sequence>MTVAPSLFDAPSGSALTSASKWLSSTLLGSLAIGLCVIAVAWVGLLLMSGRLAVRDALRITIGCFVLLGAPVIAAGLHGLTETASRVGVVEEPRAEPTPQPPPLPPANYDPYAGASLRVE</sequence>
<reference evidence="3 4" key="1">
    <citation type="submission" date="2021-05" db="EMBL/GenBank/DDBJ databases">
        <title>Croceibacterium sp. LX-88 genome sequence.</title>
        <authorList>
            <person name="Luo X."/>
        </authorList>
    </citation>
    <scope>NUCLEOTIDE SEQUENCE [LARGE SCALE GENOMIC DNA]</scope>
    <source>
        <strain evidence="3 4">LX-88</strain>
    </source>
</reference>
<keyword evidence="2" id="KW-0472">Membrane</keyword>
<gene>
    <name evidence="3" type="ORF">KK137_09110</name>
</gene>
<keyword evidence="2" id="KW-1133">Transmembrane helix</keyword>
<keyword evidence="2" id="KW-0812">Transmembrane</keyword>
<dbReference type="EMBL" id="JAHFVK010000002">
    <property type="protein sequence ID" value="MBT2134490.1"/>
    <property type="molecule type" value="Genomic_DNA"/>
</dbReference>
<proteinExistence type="predicted"/>
<dbReference type="InterPro" id="IPR007039">
    <property type="entry name" value="TrbC/VirB2"/>
</dbReference>
<evidence type="ECO:0000313" key="3">
    <source>
        <dbReference type="EMBL" id="MBT2134490.1"/>
    </source>
</evidence>
<dbReference type="Proteomes" id="UP000811255">
    <property type="component" value="Unassembled WGS sequence"/>
</dbReference>
<evidence type="ECO:0000256" key="1">
    <source>
        <dbReference type="SAM" id="MobiDB-lite"/>
    </source>
</evidence>